<dbReference type="EMBL" id="JAGSGD010000001">
    <property type="protein sequence ID" value="MBR7620852.1"/>
    <property type="molecule type" value="Genomic_DNA"/>
</dbReference>
<dbReference type="InterPro" id="IPR011992">
    <property type="entry name" value="EF-hand-dom_pair"/>
</dbReference>
<dbReference type="RefSeq" id="WP_215341574.1">
    <property type="nucleotide sequence ID" value="NZ_JAGSGD010000001.1"/>
</dbReference>
<proteinExistence type="predicted"/>
<gene>
    <name evidence="4" type="ORF">JKL49_15765</name>
    <name evidence="5" type="ORF">JKL49_22285</name>
</gene>
<dbReference type="EMBL" id="CP068570">
    <property type="protein sequence ID" value="QQZ49612.1"/>
    <property type="molecule type" value="Genomic_DNA"/>
</dbReference>
<reference evidence="4" key="2">
    <citation type="submission" date="2021-04" db="EMBL/GenBank/DDBJ databases">
        <title>Draft genome assembly of strain Phenylobacterium sp. 20VBR1 using MiniION and Illumina platforms.</title>
        <authorList>
            <person name="Thomas F.A."/>
            <person name="Krishnan K.P."/>
            <person name="Sinha R.K."/>
        </authorList>
    </citation>
    <scope>NUCLEOTIDE SEQUENCE</scope>
    <source>
        <strain evidence="4">20VBR1</strain>
    </source>
</reference>
<organism evidence="4 6">
    <name type="scientific">Phenylobacterium glaciei</name>
    <dbReference type="NCBI Taxonomy" id="2803784"/>
    <lineage>
        <taxon>Bacteria</taxon>
        <taxon>Pseudomonadati</taxon>
        <taxon>Pseudomonadota</taxon>
        <taxon>Alphaproteobacteria</taxon>
        <taxon>Caulobacterales</taxon>
        <taxon>Caulobacteraceae</taxon>
        <taxon>Phenylobacterium</taxon>
    </lineage>
</organism>
<evidence type="ECO:0000313" key="6">
    <source>
        <dbReference type="Proteomes" id="UP000622580"/>
    </source>
</evidence>
<dbReference type="Proteomes" id="UP000622580">
    <property type="component" value="Unassembled WGS sequence"/>
</dbReference>
<name>A0A941HY01_9CAUL</name>
<dbReference type="SUPFAM" id="SSF47473">
    <property type="entry name" value="EF-hand"/>
    <property type="match status" value="1"/>
</dbReference>
<feature type="domain" description="EF-hand" evidence="3">
    <location>
        <begin position="102"/>
        <end position="137"/>
    </location>
</feature>
<evidence type="ECO:0000313" key="4">
    <source>
        <dbReference type="EMBL" id="MBR7620852.1"/>
    </source>
</evidence>
<dbReference type="GO" id="GO:0005509">
    <property type="term" value="F:calcium ion binding"/>
    <property type="evidence" value="ECO:0007669"/>
    <property type="project" value="InterPro"/>
</dbReference>
<accession>A0A941HY01</accession>
<evidence type="ECO:0000313" key="5">
    <source>
        <dbReference type="EMBL" id="QQZ49612.1"/>
    </source>
</evidence>
<feature type="compositionally biased region" description="Basic and acidic residues" evidence="1">
    <location>
        <begin position="110"/>
        <end position="128"/>
    </location>
</feature>
<sequence length="138" mass="15149">MKHFLISAAFLTMAGSAQAQMGPPNPDLDRDGKVTWAEYKKVQADSMLDRLDADKDGRITKVESKPMEDMMARFGGAKATARIAEMWTKGDTNKDAALSRAELDAGSKRRFDAGDANHDGWLSKDELATMRQNRGRGG</sequence>
<dbReference type="InterPro" id="IPR002048">
    <property type="entry name" value="EF_hand_dom"/>
</dbReference>
<dbReference type="InterPro" id="IPR018247">
    <property type="entry name" value="EF_Hand_1_Ca_BS"/>
</dbReference>
<dbReference type="AlphaFoldDB" id="A0A941HY01"/>
<dbReference type="PROSITE" id="PS50222">
    <property type="entry name" value="EF_HAND_2"/>
    <property type="match status" value="1"/>
</dbReference>
<feature type="signal peptide" evidence="2">
    <location>
        <begin position="1"/>
        <end position="19"/>
    </location>
</feature>
<protein>
    <recommendedName>
        <fullName evidence="3">EF-hand domain-containing protein</fullName>
    </recommendedName>
</protein>
<feature type="chain" id="PRO_5044462982" description="EF-hand domain-containing protein" evidence="2">
    <location>
        <begin position="20"/>
        <end position="138"/>
    </location>
</feature>
<feature type="region of interest" description="Disordered" evidence="1">
    <location>
        <begin position="110"/>
        <end position="138"/>
    </location>
</feature>
<dbReference type="PROSITE" id="PS00018">
    <property type="entry name" value="EF_HAND_1"/>
    <property type="match status" value="1"/>
</dbReference>
<keyword evidence="6" id="KW-1185">Reference proteome</keyword>
<dbReference type="Gene3D" id="1.10.238.10">
    <property type="entry name" value="EF-hand"/>
    <property type="match status" value="2"/>
</dbReference>
<dbReference type="Pfam" id="PF13202">
    <property type="entry name" value="EF-hand_5"/>
    <property type="match status" value="3"/>
</dbReference>
<evidence type="ECO:0000256" key="2">
    <source>
        <dbReference type="SAM" id="SignalP"/>
    </source>
</evidence>
<reference evidence="5" key="1">
    <citation type="submission" date="2021-01" db="EMBL/GenBank/DDBJ databases">
        <title>Genome sequence of Phenylobacterium sp. 20VBR1 isolated from a valley glaceir, Ny-Alesund, Svalbard.</title>
        <authorList>
            <person name="Thomas F.A."/>
            <person name="Krishnan K.P."/>
            <person name="Sinha R.K."/>
        </authorList>
    </citation>
    <scope>NUCLEOTIDE SEQUENCE</scope>
    <source>
        <strain evidence="5">20VBR1</strain>
    </source>
</reference>
<evidence type="ECO:0000259" key="3">
    <source>
        <dbReference type="PROSITE" id="PS50222"/>
    </source>
</evidence>
<evidence type="ECO:0000256" key="1">
    <source>
        <dbReference type="SAM" id="MobiDB-lite"/>
    </source>
</evidence>
<keyword evidence="2" id="KW-0732">Signal</keyword>